<gene>
    <name evidence="2" type="ORF">PGT21_017658</name>
    <name evidence="3" type="ORF">PGTUg99_012957</name>
</gene>
<comment type="caution">
    <text evidence="3">The sequence shown here is derived from an EMBL/GenBank/DDBJ whole genome shotgun (WGS) entry which is preliminary data.</text>
</comment>
<organism evidence="3 5">
    <name type="scientific">Puccinia graminis f. sp. tritici</name>
    <dbReference type="NCBI Taxonomy" id="56615"/>
    <lineage>
        <taxon>Eukaryota</taxon>
        <taxon>Fungi</taxon>
        <taxon>Dikarya</taxon>
        <taxon>Basidiomycota</taxon>
        <taxon>Pucciniomycotina</taxon>
        <taxon>Pucciniomycetes</taxon>
        <taxon>Pucciniales</taxon>
        <taxon>Pucciniaceae</taxon>
        <taxon>Puccinia</taxon>
    </lineage>
</organism>
<keyword evidence="1" id="KW-0732">Signal</keyword>
<dbReference type="Proteomes" id="UP000324748">
    <property type="component" value="Unassembled WGS sequence"/>
</dbReference>
<dbReference type="AlphaFoldDB" id="A0A5B0RTD9"/>
<sequence>MLIPTALAHRGLVCSLLTGLVFASIPHPSLNFGPRKCQECERHTTGPIKELTLCSTNERRTLACGLFSGTPCNDQITHDVFYCHKCDHWALFPQRSCSGVPPHGWHRPYYYSDKEMKRFKETLPEA</sequence>
<dbReference type="Proteomes" id="UP000325313">
    <property type="component" value="Unassembled WGS sequence"/>
</dbReference>
<name>A0A5B0RTD9_PUCGR</name>
<evidence type="ECO:0000313" key="2">
    <source>
        <dbReference type="EMBL" id="KAA1110312.1"/>
    </source>
</evidence>
<evidence type="ECO:0000256" key="1">
    <source>
        <dbReference type="SAM" id="SignalP"/>
    </source>
</evidence>
<evidence type="ECO:0000313" key="4">
    <source>
        <dbReference type="Proteomes" id="UP000324748"/>
    </source>
</evidence>
<evidence type="ECO:0000313" key="5">
    <source>
        <dbReference type="Proteomes" id="UP000325313"/>
    </source>
</evidence>
<dbReference type="EMBL" id="VSWC01000027">
    <property type="protein sequence ID" value="KAA1110312.1"/>
    <property type="molecule type" value="Genomic_DNA"/>
</dbReference>
<reference evidence="4 5" key="1">
    <citation type="submission" date="2019-05" db="EMBL/GenBank/DDBJ databases">
        <title>Emergence of the Ug99 lineage of the wheat stem rust pathogen through somatic hybridization.</title>
        <authorList>
            <person name="Li F."/>
            <person name="Upadhyaya N.M."/>
            <person name="Sperschneider J."/>
            <person name="Matny O."/>
            <person name="Nguyen-Phuc H."/>
            <person name="Mago R."/>
            <person name="Raley C."/>
            <person name="Miller M.E."/>
            <person name="Silverstein K.A.T."/>
            <person name="Henningsen E."/>
            <person name="Hirsch C.D."/>
            <person name="Visser B."/>
            <person name="Pretorius Z.A."/>
            <person name="Steffenson B.J."/>
            <person name="Schwessinger B."/>
            <person name="Dodds P.N."/>
            <person name="Figueroa M."/>
        </authorList>
    </citation>
    <scope>NUCLEOTIDE SEQUENCE [LARGE SCALE GENOMIC DNA]</scope>
    <source>
        <strain evidence="2">21-0</strain>
        <strain evidence="3 5">Ug99</strain>
    </source>
</reference>
<keyword evidence="4" id="KW-1185">Reference proteome</keyword>
<dbReference type="EMBL" id="VDEP01000140">
    <property type="protein sequence ID" value="KAA1128608.1"/>
    <property type="molecule type" value="Genomic_DNA"/>
</dbReference>
<proteinExistence type="predicted"/>
<evidence type="ECO:0000313" key="3">
    <source>
        <dbReference type="EMBL" id="KAA1128608.1"/>
    </source>
</evidence>
<feature type="signal peptide" evidence="1">
    <location>
        <begin position="1"/>
        <end position="23"/>
    </location>
</feature>
<feature type="chain" id="PRO_5036366668" description="Secreted protein" evidence="1">
    <location>
        <begin position="24"/>
        <end position="126"/>
    </location>
</feature>
<evidence type="ECO:0008006" key="6">
    <source>
        <dbReference type="Google" id="ProtNLM"/>
    </source>
</evidence>
<protein>
    <recommendedName>
        <fullName evidence="6">Secreted protein</fullName>
    </recommendedName>
</protein>
<accession>A0A5B0RTD9</accession>